<evidence type="ECO:0000256" key="1">
    <source>
        <dbReference type="ARBA" id="ARBA00001798"/>
    </source>
</evidence>
<dbReference type="GO" id="GO:0061630">
    <property type="term" value="F:ubiquitin protein ligase activity"/>
    <property type="evidence" value="ECO:0007669"/>
    <property type="project" value="UniProtKB-EC"/>
</dbReference>
<evidence type="ECO:0000256" key="10">
    <source>
        <dbReference type="SAM" id="Phobius"/>
    </source>
</evidence>
<dbReference type="SUPFAM" id="SSF57850">
    <property type="entry name" value="RING/U-box"/>
    <property type="match status" value="2"/>
</dbReference>
<dbReference type="EMBL" id="QZAF01001275">
    <property type="protein sequence ID" value="THV63472.1"/>
    <property type="molecule type" value="Genomic_DNA"/>
</dbReference>
<dbReference type="GO" id="GO:0016567">
    <property type="term" value="P:protein ubiquitination"/>
    <property type="evidence" value="ECO:0007669"/>
    <property type="project" value="InterPro"/>
</dbReference>
<dbReference type="GO" id="GO:0008270">
    <property type="term" value="F:zinc ion binding"/>
    <property type="evidence" value="ECO:0007669"/>
    <property type="project" value="UniProtKB-KW"/>
</dbReference>
<dbReference type="CDD" id="cd20335">
    <property type="entry name" value="BRcat_RBR"/>
    <property type="match status" value="1"/>
</dbReference>
<keyword evidence="4" id="KW-0479">Metal-binding</keyword>
<dbReference type="InterPro" id="IPR002867">
    <property type="entry name" value="IBR_dom"/>
</dbReference>
<keyword evidence="3" id="KW-0808">Transferase</keyword>
<reference evidence="12 13" key="1">
    <citation type="submission" date="2018-10" db="EMBL/GenBank/DDBJ databases">
        <title>Fifty Aureobasidium pullulans genomes reveal a recombining polyextremotolerant generalist.</title>
        <authorList>
            <person name="Gostincar C."/>
            <person name="Turk M."/>
            <person name="Zajc J."/>
            <person name="Gunde-Cimerman N."/>
        </authorList>
    </citation>
    <scope>NUCLEOTIDE SEQUENCE [LARGE SCALE GENOMIC DNA]</scope>
    <source>
        <strain evidence="12 13">EXF-11900</strain>
    </source>
</reference>
<dbReference type="InterPro" id="IPR031127">
    <property type="entry name" value="E3_UB_ligase_RBR"/>
</dbReference>
<keyword evidence="7" id="KW-0833">Ubl conjugation pathway</keyword>
<gene>
    <name evidence="12" type="ORF">D6D28_10658</name>
</gene>
<dbReference type="Pfam" id="PF01485">
    <property type="entry name" value="IBR"/>
    <property type="match status" value="2"/>
</dbReference>
<keyword evidence="10" id="KW-0812">Transmembrane</keyword>
<protein>
    <recommendedName>
        <fullName evidence="2">RBR-type E3 ubiquitin transferase</fullName>
        <ecNumber evidence="2">2.3.2.31</ecNumber>
    </recommendedName>
</protein>
<evidence type="ECO:0000256" key="9">
    <source>
        <dbReference type="SAM" id="MobiDB-lite"/>
    </source>
</evidence>
<keyword evidence="10" id="KW-0472">Membrane</keyword>
<dbReference type="Proteomes" id="UP000304951">
    <property type="component" value="Unassembled WGS sequence"/>
</dbReference>
<name>A0A4S8RYV7_AURPU</name>
<evidence type="ECO:0000256" key="4">
    <source>
        <dbReference type="ARBA" id="ARBA00022723"/>
    </source>
</evidence>
<dbReference type="PROSITE" id="PS51873">
    <property type="entry name" value="TRIAD"/>
    <property type="match status" value="1"/>
</dbReference>
<dbReference type="AlphaFoldDB" id="A0A4S8RYV7"/>
<evidence type="ECO:0000313" key="13">
    <source>
        <dbReference type="Proteomes" id="UP000304951"/>
    </source>
</evidence>
<dbReference type="CDD" id="cd22584">
    <property type="entry name" value="Rcat_RBR_unk"/>
    <property type="match status" value="1"/>
</dbReference>
<organism evidence="12 13">
    <name type="scientific">Aureobasidium pullulans</name>
    <name type="common">Black yeast</name>
    <name type="synonym">Pullularia pullulans</name>
    <dbReference type="NCBI Taxonomy" id="5580"/>
    <lineage>
        <taxon>Eukaryota</taxon>
        <taxon>Fungi</taxon>
        <taxon>Dikarya</taxon>
        <taxon>Ascomycota</taxon>
        <taxon>Pezizomycotina</taxon>
        <taxon>Dothideomycetes</taxon>
        <taxon>Dothideomycetidae</taxon>
        <taxon>Dothideales</taxon>
        <taxon>Saccotheciaceae</taxon>
        <taxon>Aureobasidium</taxon>
    </lineage>
</organism>
<dbReference type="Gene3D" id="3.30.40.10">
    <property type="entry name" value="Zinc/RING finger domain, C3HC4 (zinc finger)"/>
    <property type="match status" value="1"/>
</dbReference>
<evidence type="ECO:0000256" key="6">
    <source>
        <dbReference type="ARBA" id="ARBA00022771"/>
    </source>
</evidence>
<dbReference type="PROSITE" id="PS00518">
    <property type="entry name" value="ZF_RING_1"/>
    <property type="match status" value="1"/>
</dbReference>
<feature type="transmembrane region" description="Helical" evidence="10">
    <location>
        <begin position="6"/>
        <end position="32"/>
    </location>
</feature>
<evidence type="ECO:0000259" key="11">
    <source>
        <dbReference type="PROSITE" id="PS51873"/>
    </source>
</evidence>
<dbReference type="PANTHER" id="PTHR11685">
    <property type="entry name" value="RBR FAMILY RING FINGER AND IBR DOMAIN-CONTAINING"/>
    <property type="match status" value="1"/>
</dbReference>
<accession>A0A4S8RYV7</accession>
<feature type="domain" description="RING-type" evidence="11">
    <location>
        <begin position="126"/>
        <end position="320"/>
    </location>
</feature>
<comment type="caution">
    <text evidence="12">The sequence shown here is derived from an EMBL/GenBank/DDBJ whole genome shotgun (WGS) entry which is preliminary data.</text>
</comment>
<proteinExistence type="predicted"/>
<evidence type="ECO:0000256" key="2">
    <source>
        <dbReference type="ARBA" id="ARBA00012251"/>
    </source>
</evidence>
<dbReference type="InterPro" id="IPR017907">
    <property type="entry name" value="Znf_RING_CS"/>
</dbReference>
<comment type="catalytic activity">
    <reaction evidence="1">
        <text>[E2 ubiquitin-conjugating enzyme]-S-ubiquitinyl-L-cysteine + [acceptor protein]-L-lysine = [E2 ubiquitin-conjugating enzyme]-L-cysteine + [acceptor protein]-N(6)-ubiquitinyl-L-lysine.</text>
        <dbReference type="EC" id="2.3.2.31"/>
    </reaction>
</comment>
<evidence type="ECO:0000256" key="7">
    <source>
        <dbReference type="ARBA" id="ARBA00022786"/>
    </source>
</evidence>
<evidence type="ECO:0000256" key="3">
    <source>
        <dbReference type="ARBA" id="ARBA00022679"/>
    </source>
</evidence>
<feature type="region of interest" description="Disordered" evidence="9">
    <location>
        <begin position="98"/>
        <end position="122"/>
    </location>
</feature>
<dbReference type="Gene3D" id="1.20.120.1750">
    <property type="match status" value="1"/>
</dbReference>
<dbReference type="EC" id="2.3.2.31" evidence="2"/>
<evidence type="ECO:0000313" key="12">
    <source>
        <dbReference type="EMBL" id="THV63472.1"/>
    </source>
</evidence>
<evidence type="ECO:0000256" key="8">
    <source>
        <dbReference type="ARBA" id="ARBA00022833"/>
    </source>
</evidence>
<keyword evidence="6" id="KW-0863">Zinc-finger</keyword>
<keyword evidence="10" id="KW-1133">Transmembrane helix</keyword>
<sequence length="342" mass="38620">MDLSEVVQFILILFPVFFFSLLLIPNMLTLLLDLDRARFNIRTEREVLISIVGSGRTTRSIDLVLDLQFRELAIAEHSHDDHDLAVALQLKLDEGAEIESDGDSQEKSNADHTCVSGPAKDEQAAPPANCTCLRCTDEIPHQQSFKAPCTHDFCFDCLADFFEATIDDEALYPPRCCGQEIPFESVQGLLNDRLQIRYREKKMEYDTEPNNRTYCHNTTCGSFIYADLIEDEAGLCLDCGRTTCTICKRATHYGDCPSDEGTQRLLELAENRGWQRCYNAKCHRVVELSSGCNHITCVCGAQFCYICGSRWRTCTCPQYTHPSVAGDVRGQPATVHRFYRPT</sequence>
<keyword evidence="5" id="KW-0677">Repeat</keyword>
<dbReference type="InterPro" id="IPR013083">
    <property type="entry name" value="Znf_RING/FYVE/PHD"/>
</dbReference>
<evidence type="ECO:0000256" key="5">
    <source>
        <dbReference type="ARBA" id="ARBA00022737"/>
    </source>
</evidence>
<dbReference type="InterPro" id="IPR044066">
    <property type="entry name" value="TRIAD_supradom"/>
</dbReference>
<keyword evidence="8" id="KW-0862">Zinc</keyword>